<dbReference type="STRING" id="178356.SAMN05216269_11415"/>
<keyword evidence="1" id="KW-0732">Signal</keyword>
<evidence type="ECO:0000313" key="2">
    <source>
        <dbReference type="EMBL" id="SHN11941.1"/>
    </source>
</evidence>
<name>A0A1M7P6G0_9FLAO</name>
<dbReference type="EMBL" id="FRCL01000014">
    <property type="protein sequence ID" value="SHN11941.1"/>
    <property type="molecule type" value="Genomic_DNA"/>
</dbReference>
<evidence type="ECO:0000256" key="1">
    <source>
        <dbReference type="SAM" id="SignalP"/>
    </source>
</evidence>
<sequence>MKTSFVKMLVLPIAAFALASAGAVTTNASRIDATKKPPITAFAHSALPNSCEPQNVNCTTVVSANICMSSETSPRQVWLKDGTGACVVPLYKNN</sequence>
<accession>A0A1M7P6G0</accession>
<dbReference type="Proteomes" id="UP000184092">
    <property type="component" value="Unassembled WGS sequence"/>
</dbReference>
<dbReference type="AlphaFoldDB" id="A0A1M7P6G0"/>
<reference evidence="3" key="1">
    <citation type="submission" date="2016-11" db="EMBL/GenBank/DDBJ databases">
        <authorList>
            <person name="Varghese N."/>
            <person name="Submissions S."/>
        </authorList>
    </citation>
    <scope>NUCLEOTIDE SEQUENCE [LARGE SCALE GENOMIC DNA]</scope>
    <source>
        <strain evidence="3">CGMCC 1.2749</strain>
    </source>
</reference>
<gene>
    <name evidence="2" type="ORF">SAMN05216269_11415</name>
</gene>
<feature type="signal peptide" evidence="1">
    <location>
        <begin position="1"/>
        <end position="19"/>
    </location>
</feature>
<evidence type="ECO:0000313" key="3">
    <source>
        <dbReference type="Proteomes" id="UP000184092"/>
    </source>
</evidence>
<protein>
    <submittedName>
        <fullName evidence="2">Uncharacterized protein</fullName>
    </submittedName>
</protein>
<proteinExistence type="predicted"/>
<keyword evidence="3" id="KW-1185">Reference proteome</keyword>
<dbReference type="OrthoDB" id="1373181at2"/>
<organism evidence="2 3">
    <name type="scientific">Flavobacterium xinjiangense</name>
    <dbReference type="NCBI Taxonomy" id="178356"/>
    <lineage>
        <taxon>Bacteria</taxon>
        <taxon>Pseudomonadati</taxon>
        <taxon>Bacteroidota</taxon>
        <taxon>Flavobacteriia</taxon>
        <taxon>Flavobacteriales</taxon>
        <taxon>Flavobacteriaceae</taxon>
        <taxon>Flavobacterium</taxon>
    </lineage>
</organism>
<dbReference type="RefSeq" id="WP_073210636.1">
    <property type="nucleotide sequence ID" value="NZ_FRCL01000014.1"/>
</dbReference>
<feature type="chain" id="PRO_5012929545" evidence="1">
    <location>
        <begin position="20"/>
        <end position="94"/>
    </location>
</feature>